<dbReference type="EMBL" id="JADJEV010000001">
    <property type="protein sequence ID" value="MBK6971855.1"/>
    <property type="molecule type" value="Genomic_DNA"/>
</dbReference>
<accession>A0A9D7E2S2</accession>
<comment type="caution">
    <text evidence="1">The sequence shown here is derived from an EMBL/GenBank/DDBJ whole genome shotgun (WGS) entry which is preliminary data.</text>
</comment>
<dbReference type="Proteomes" id="UP000807785">
    <property type="component" value="Unassembled WGS sequence"/>
</dbReference>
<proteinExistence type="predicted"/>
<dbReference type="AlphaFoldDB" id="A0A9D7E2S2"/>
<dbReference type="PANTHER" id="PTHR38471">
    <property type="entry name" value="FOUR HELIX BUNDLE PROTEIN"/>
    <property type="match status" value="1"/>
</dbReference>
<evidence type="ECO:0000313" key="2">
    <source>
        <dbReference type="Proteomes" id="UP000807785"/>
    </source>
</evidence>
<sequence>MSLVTAVYRATQALPREEQFGLTAQMRRAAISVPSNIAEGAARRSRRDFADFLGIARGSLAELETQLEIARNLGFLAESVSLDATIARLFRLIAGLLSSLNSKNETDCAP</sequence>
<dbReference type="NCBIfam" id="TIGR02436">
    <property type="entry name" value="four helix bundle protein"/>
    <property type="match status" value="1"/>
</dbReference>
<organism evidence="1 2">
    <name type="scientific">Candidatus Methylophosphatis roskildensis</name>
    <dbReference type="NCBI Taxonomy" id="2899263"/>
    <lineage>
        <taxon>Bacteria</taxon>
        <taxon>Pseudomonadati</taxon>
        <taxon>Pseudomonadota</taxon>
        <taxon>Betaproteobacteria</taxon>
        <taxon>Nitrosomonadales</taxon>
        <taxon>Sterolibacteriaceae</taxon>
        <taxon>Candidatus Methylophosphatis</taxon>
    </lineage>
</organism>
<reference evidence="1" key="1">
    <citation type="submission" date="2020-10" db="EMBL/GenBank/DDBJ databases">
        <title>Connecting structure to function with the recovery of over 1000 high-quality activated sludge metagenome-assembled genomes encoding full-length rRNA genes using long-read sequencing.</title>
        <authorList>
            <person name="Singleton C.M."/>
            <person name="Petriglieri F."/>
            <person name="Kristensen J.M."/>
            <person name="Kirkegaard R.H."/>
            <person name="Michaelsen T.Y."/>
            <person name="Andersen M.H."/>
            <person name="Karst S.M."/>
            <person name="Dueholm M.S."/>
            <person name="Nielsen P.H."/>
            <person name="Albertsen M."/>
        </authorList>
    </citation>
    <scope>NUCLEOTIDE SEQUENCE</scope>
    <source>
        <strain evidence="1">Bjer_18-Q3-R1-45_BAT3C.347</strain>
    </source>
</reference>
<protein>
    <submittedName>
        <fullName evidence="1">Four helix bundle protein</fullName>
    </submittedName>
</protein>
<evidence type="ECO:0000313" key="1">
    <source>
        <dbReference type="EMBL" id="MBK6971855.1"/>
    </source>
</evidence>
<dbReference type="InterPro" id="IPR012657">
    <property type="entry name" value="23S_rRNA-intervening_sequence"/>
</dbReference>
<gene>
    <name evidence="1" type="ORF">IPH26_02430</name>
</gene>
<dbReference type="CDD" id="cd16377">
    <property type="entry name" value="23S_rRNA_IVP_like"/>
    <property type="match status" value="1"/>
</dbReference>
<dbReference type="SUPFAM" id="SSF158446">
    <property type="entry name" value="IVS-encoded protein-like"/>
    <property type="match status" value="1"/>
</dbReference>
<dbReference type="PANTHER" id="PTHR38471:SF2">
    <property type="entry name" value="FOUR HELIX BUNDLE PROTEIN"/>
    <property type="match status" value="1"/>
</dbReference>
<dbReference type="InterPro" id="IPR036583">
    <property type="entry name" value="23S_rRNA_IVS_sf"/>
</dbReference>
<dbReference type="Pfam" id="PF05635">
    <property type="entry name" value="23S_rRNA_IVP"/>
    <property type="match status" value="1"/>
</dbReference>
<dbReference type="Gene3D" id="1.20.1440.60">
    <property type="entry name" value="23S rRNA-intervening sequence"/>
    <property type="match status" value="1"/>
</dbReference>
<name>A0A9D7E2S2_9PROT</name>